<feature type="region of interest" description="Disordered" evidence="5">
    <location>
        <begin position="1"/>
        <end position="117"/>
    </location>
</feature>
<keyword evidence="3" id="KW-0862">Zinc</keyword>
<feature type="compositionally biased region" description="Low complexity" evidence="5">
    <location>
        <begin position="172"/>
        <end position="206"/>
    </location>
</feature>
<feature type="region of interest" description="Disordered" evidence="5">
    <location>
        <begin position="164"/>
        <end position="207"/>
    </location>
</feature>
<evidence type="ECO:0000313" key="9">
    <source>
        <dbReference type="Proteomes" id="UP001178507"/>
    </source>
</evidence>
<dbReference type="Proteomes" id="UP001178507">
    <property type="component" value="Unassembled WGS sequence"/>
</dbReference>
<dbReference type="InterPro" id="IPR001878">
    <property type="entry name" value="Znf_CCHC"/>
</dbReference>
<feature type="domain" description="GRF-type" evidence="7">
    <location>
        <begin position="370"/>
        <end position="409"/>
    </location>
</feature>
<evidence type="ECO:0000256" key="4">
    <source>
        <dbReference type="PROSITE-ProRule" id="PRU00047"/>
    </source>
</evidence>
<feature type="compositionally biased region" description="Low complexity" evidence="5">
    <location>
        <begin position="80"/>
        <end position="98"/>
    </location>
</feature>
<evidence type="ECO:0000259" key="7">
    <source>
        <dbReference type="PROSITE" id="PS51999"/>
    </source>
</evidence>
<evidence type="ECO:0000313" key="8">
    <source>
        <dbReference type="EMBL" id="CAJ1398853.1"/>
    </source>
</evidence>
<accession>A0AA36J3E0</accession>
<reference evidence="8" key="1">
    <citation type="submission" date="2023-08" db="EMBL/GenBank/DDBJ databases">
        <authorList>
            <person name="Chen Y."/>
            <person name="Shah S."/>
            <person name="Dougan E. K."/>
            <person name="Thang M."/>
            <person name="Chan C."/>
        </authorList>
    </citation>
    <scope>NUCLEOTIDE SEQUENCE</scope>
</reference>
<sequence length="496" mass="53157">MDFGNPNWANPLGSTSGGFGGVSNVPAPTEDIWGHPKPNPYQANPYQAHQLAPNQPAPHQPAPHQPAPHQPAPHQPVPSQPVQSQPVQSQPVQSQPVPNATPVQSMPSMTPSMPNFMEGNRFQAQFHEGRFEAQGATTQSFSGFQQMPPVLHQQIQMEQFQFSSAGAQPGGQPNMQPNMQSSMQPNMQPNMQSSMQPGMQQPSMQPGMPPDMQVSVQPSMNMGLQPSMQPGMQPGMQPDMPGMPGMQENRMCSCGQPALLLTVKKEGPNQGRCFFKCARQHPEPPCPFFEWADEPPRTGKASFGGGNAPSGSGQQQGQPGPNCPCGQPSVGFNVRKDGPNQGRLFFKCAAGQCGYFQWGDQEPDPLGPPCACGVPSVRRIVQKEGQNKGRPFNICMKRSCDFFAWGDEEPRAGGALPTPVRAPRGEGGGGGGDVCFQCNQPGHWASACPNKAGGAPKGKGRGRGRGRGRGKKASAGFDGDFDGFDNFESDTRFMPY</sequence>
<keyword evidence="1" id="KW-0479">Metal-binding</keyword>
<dbReference type="PROSITE" id="PS51999">
    <property type="entry name" value="ZF_GRF"/>
    <property type="match status" value="3"/>
</dbReference>
<feature type="compositionally biased region" description="Basic residues" evidence="5">
    <location>
        <begin position="458"/>
        <end position="472"/>
    </location>
</feature>
<gene>
    <name evidence="8" type="ORF">EVOR1521_LOCUS22514</name>
</gene>
<feature type="region of interest" description="Disordered" evidence="5">
    <location>
        <begin position="292"/>
        <end position="326"/>
    </location>
</feature>
<feature type="compositionally biased region" description="Pro residues" evidence="5">
    <location>
        <begin position="55"/>
        <end position="79"/>
    </location>
</feature>
<proteinExistence type="predicted"/>
<dbReference type="EMBL" id="CAUJNA010003312">
    <property type="protein sequence ID" value="CAJ1398853.1"/>
    <property type="molecule type" value="Genomic_DNA"/>
</dbReference>
<dbReference type="Gene3D" id="4.10.60.10">
    <property type="entry name" value="Zinc finger, CCHC-type"/>
    <property type="match status" value="1"/>
</dbReference>
<dbReference type="PANTHER" id="PTHR33680">
    <property type="entry name" value="OS07G0190500 PROTEIN"/>
    <property type="match status" value="1"/>
</dbReference>
<evidence type="ECO:0000256" key="5">
    <source>
        <dbReference type="SAM" id="MobiDB-lite"/>
    </source>
</evidence>
<comment type="caution">
    <text evidence="8">The sequence shown here is derived from an EMBL/GenBank/DDBJ whole genome shotgun (WGS) entry which is preliminary data.</text>
</comment>
<protein>
    <submittedName>
        <fullName evidence="8">Uncharacterized protein</fullName>
    </submittedName>
</protein>
<feature type="region of interest" description="Disordered" evidence="5">
    <location>
        <begin position="447"/>
        <end position="481"/>
    </location>
</feature>
<evidence type="ECO:0000256" key="1">
    <source>
        <dbReference type="ARBA" id="ARBA00022723"/>
    </source>
</evidence>
<feature type="compositionally biased region" description="Low complexity" evidence="5">
    <location>
        <begin position="309"/>
        <end position="326"/>
    </location>
</feature>
<evidence type="ECO:0000256" key="2">
    <source>
        <dbReference type="ARBA" id="ARBA00022771"/>
    </source>
</evidence>
<feature type="domain" description="GRF-type" evidence="7">
    <location>
        <begin position="323"/>
        <end position="362"/>
    </location>
</feature>
<dbReference type="PANTHER" id="PTHR33680:SF1">
    <property type="entry name" value="OS05G0489500 PROTEIN"/>
    <property type="match status" value="1"/>
</dbReference>
<dbReference type="InterPro" id="IPR036875">
    <property type="entry name" value="Znf_CCHC_sf"/>
</dbReference>
<keyword evidence="2 4" id="KW-0863">Zinc-finger</keyword>
<dbReference type="InterPro" id="IPR010666">
    <property type="entry name" value="Znf_GRF"/>
</dbReference>
<dbReference type="Pfam" id="PF00098">
    <property type="entry name" value="zf-CCHC"/>
    <property type="match status" value="1"/>
</dbReference>
<dbReference type="SUPFAM" id="SSF57756">
    <property type="entry name" value="Retrovirus zinc finger-like domains"/>
    <property type="match status" value="1"/>
</dbReference>
<dbReference type="GO" id="GO:0008270">
    <property type="term" value="F:zinc ion binding"/>
    <property type="evidence" value="ECO:0007669"/>
    <property type="project" value="UniProtKB-KW"/>
</dbReference>
<evidence type="ECO:0000256" key="3">
    <source>
        <dbReference type="ARBA" id="ARBA00022833"/>
    </source>
</evidence>
<dbReference type="AlphaFoldDB" id="A0AA36J3E0"/>
<keyword evidence="9" id="KW-1185">Reference proteome</keyword>
<organism evidence="8 9">
    <name type="scientific">Effrenium voratum</name>
    <dbReference type="NCBI Taxonomy" id="2562239"/>
    <lineage>
        <taxon>Eukaryota</taxon>
        <taxon>Sar</taxon>
        <taxon>Alveolata</taxon>
        <taxon>Dinophyceae</taxon>
        <taxon>Suessiales</taxon>
        <taxon>Symbiodiniaceae</taxon>
        <taxon>Effrenium</taxon>
    </lineage>
</organism>
<feature type="domain" description="CCHC-type" evidence="6">
    <location>
        <begin position="435"/>
        <end position="450"/>
    </location>
</feature>
<dbReference type="GO" id="GO:0003676">
    <property type="term" value="F:nucleic acid binding"/>
    <property type="evidence" value="ECO:0007669"/>
    <property type="project" value="InterPro"/>
</dbReference>
<dbReference type="SMART" id="SM00343">
    <property type="entry name" value="ZnF_C2HC"/>
    <property type="match status" value="1"/>
</dbReference>
<feature type="compositionally biased region" description="Polar residues" evidence="5">
    <location>
        <begin position="101"/>
        <end position="113"/>
    </location>
</feature>
<feature type="domain" description="GRF-type" evidence="7">
    <location>
        <begin position="252"/>
        <end position="295"/>
    </location>
</feature>
<dbReference type="Pfam" id="PF06839">
    <property type="entry name" value="Zn_ribbon_GRF"/>
    <property type="match status" value="3"/>
</dbReference>
<dbReference type="PROSITE" id="PS50158">
    <property type="entry name" value="ZF_CCHC"/>
    <property type="match status" value="1"/>
</dbReference>
<evidence type="ECO:0000259" key="6">
    <source>
        <dbReference type="PROSITE" id="PS50158"/>
    </source>
</evidence>
<name>A0AA36J3E0_9DINO</name>